<dbReference type="Proteomes" id="UP000028725">
    <property type="component" value="Unassembled WGS sequence"/>
</dbReference>
<dbReference type="STRING" id="394096.DB31_7811"/>
<dbReference type="EMBL" id="JMCB01000006">
    <property type="protein sequence ID" value="KFE68574.1"/>
    <property type="molecule type" value="Genomic_DNA"/>
</dbReference>
<evidence type="ECO:0000256" key="1">
    <source>
        <dbReference type="SAM" id="MobiDB-lite"/>
    </source>
</evidence>
<organism evidence="2 3">
    <name type="scientific">Hyalangium minutum</name>
    <dbReference type="NCBI Taxonomy" id="394096"/>
    <lineage>
        <taxon>Bacteria</taxon>
        <taxon>Pseudomonadati</taxon>
        <taxon>Myxococcota</taxon>
        <taxon>Myxococcia</taxon>
        <taxon>Myxococcales</taxon>
        <taxon>Cystobacterineae</taxon>
        <taxon>Archangiaceae</taxon>
        <taxon>Hyalangium</taxon>
    </lineage>
</organism>
<evidence type="ECO:0000313" key="3">
    <source>
        <dbReference type="Proteomes" id="UP000028725"/>
    </source>
</evidence>
<name>A0A085WLL1_9BACT</name>
<evidence type="ECO:0000313" key="2">
    <source>
        <dbReference type="EMBL" id="KFE68574.1"/>
    </source>
</evidence>
<protein>
    <submittedName>
        <fullName evidence="2">Uncharacterized protein</fullName>
    </submittedName>
</protein>
<sequence length="43" mass="4578">MDSKVPCEPGGVQSPVPSPPHNKEECPRSSSTRSLVDVLDALM</sequence>
<comment type="caution">
    <text evidence="2">The sequence shown here is derived from an EMBL/GenBank/DDBJ whole genome shotgun (WGS) entry which is preliminary data.</text>
</comment>
<dbReference type="AlphaFoldDB" id="A0A085WLL1"/>
<proteinExistence type="predicted"/>
<feature type="region of interest" description="Disordered" evidence="1">
    <location>
        <begin position="1"/>
        <end position="43"/>
    </location>
</feature>
<keyword evidence="3" id="KW-1185">Reference proteome</keyword>
<gene>
    <name evidence="2" type="ORF">DB31_7811</name>
</gene>
<reference evidence="2 3" key="1">
    <citation type="submission" date="2014-04" db="EMBL/GenBank/DDBJ databases">
        <title>Genome assembly of Hyalangium minutum DSM 14724.</title>
        <authorList>
            <person name="Sharma G."/>
            <person name="Subramanian S."/>
        </authorList>
    </citation>
    <scope>NUCLEOTIDE SEQUENCE [LARGE SCALE GENOMIC DNA]</scope>
    <source>
        <strain evidence="2 3">DSM 14724</strain>
    </source>
</reference>
<accession>A0A085WLL1</accession>